<comment type="caution">
    <text evidence="3">The sequence shown here is derived from an EMBL/GenBank/DDBJ whole genome shotgun (WGS) entry which is preliminary data.</text>
</comment>
<protein>
    <recommendedName>
        <fullName evidence="2">Copper amine oxidase-like N-terminal domain-containing protein</fullName>
    </recommendedName>
</protein>
<evidence type="ECO:0000256" key="1">
    <source>
        <dbReference type="SAM" id="SignalP"/>
    </source>
</evidence>
<dbReference type="SUPFAM" id="SSF55383">
    <property type="entry name" value="Copper amine oxidase, domain N"/>
    <property type="match status" value="1"/>
</dbReference>
<proteinExistence type="predicted"/>
<feature type="chain" id="PRO_5047164894" description="Copper amine oxidase-like N-terminal domain-containing protein" evidence="1">
    <location>
        <begin position="33"/>
        <end position="407"/>
    </location>
</feature>
<feature type="signal peptide" evidence="1">
    <location>
        <begin position="1"/>
        <end position="32"/>
    </location>
</feature>
<dbReference type="Gene3D" id="3.30.457.10">
    <property type="entry name" value="Copper amine oxidase-like, N-terminal domain"/>
    <property type="match status" value="1"/>
</dbReference>
<dbReference type="RefSeq" id="WP_213654805.1">
    <property type="nucleotide sequence ID" value="NZ_BOSL01000006.1"/>
</dbReference>
<evidence type="ECO:0000259" key="2">
    <source>
        <dbReference type="Pfam" id="PF07833"/>
    </source>
</evidence>
<evidence type="ECO:0000313" key="4">
    <source>
        <dbReference type="Proteomes" id="UP000679992"/>
    </source>
</evidence>
<dbReference type="InterPro" id="IPR012854">
    <property type="entry name" value="Cu_amine_oxidase-like_N"/>
</dbReference>
<gene>
    <name evidence="3" type="ORF">J42TS3_22160</name>
</gene>
<organism evidence="3 4">
    <name type="scientific">Paenibacillus vini</name>
    <dbReference type="NCBI Taxonomy" id="1476024"/>
    <lineage>
        <taxon>Bacteria</taxon>
        <taxon>Bacillati</taxon>
        <taxon>Bacillota</taxon>
        <taxon>Bacilli</taxon>
        <taxon>Bacillales</taxon>
        <taxon>Paenibacillaceae</taxon>
        <taxon>Paenibacillus</taxon>
    </lineage>
</organism>
<dbReference type="EMBL" id="BOSL01000006">
    <property type="protein sequence ID" value="GIP53181.1"/>
    <property type="molecule type" value="Genomic_DNA"/>
</dbReference>
<feature type="domain" description="Copper amine oxidase-like N-terminal" evidence="2">
    <location>
        <begin position="47"/>
        <end position="153"/>
    </location>
</feature>
<dbReference type="Pfam" id="PF07833">
    <property type="entry name" value="Cu_amine_oxidN1"/>
    <property type="match status" value="1"/>
</dbReference>
<dbReference type="Proteomes" id="UP000679992">
    <property type="component" value="Unassembled WGS sequence"/>
</dbReference>
<keyword evidence="4" id="KW-1185">Reference proteome</keyword>
<name>A0ABQ4MB06_9BACL</name>
<accession>A0ABQ4MB06</accession>
<keyword evidence="1" id="KW-0732">Signal</keyword>
<evidence type="ECO:0000313" key="3">
    <source>
        <dbReference type="EMBL" id="GIP53181.1"/>
    </source>
</evidence>
<sequence length="407" mass="44889">MVFKSKIHAMVSIAALAVTIAGSLPFSSPASASGSLAQVSSGIKVTMNGDEFQPNSAPYIKKGTVYLPLRDIGELLGSVVFWNSSSKTVTMTYPELTVKLNYGSEKATVNGKAKTLTAPLGLVNGRIYVPLRFLSEATGADVKWNAKTQTVSISQSNEIVKGIGVNSNIWLKRGTGELYIAHPYEQAPVKVGKVDADFKELISLNMFMTSNGNMLLTIMDNHGEPHINYDVYGVLVRNNAIVSQKKASYFQRYEENEIYYQYLDEAKNEYVERTLLTDGRTLSVFDSEGKEVEKYDLPTLAGKDENYAVLGAGKDYLVVRPNRSGFVTVIDLKNNTKVEMYDKVLTGDDLDYARNNDVPYHGDILGYLGEDTSTGNLLFSYDSPFDNKPIKVFTYNLKTGKTGTHSE</sequence>
<dbReference type="InterPro" id="IPR036582">
    <property type="entry name" value="Mao_N_sf"/>
</dbReference>
<reference evidence="3 4" key="1">
    <citation type="submission" date="2021-03" db="EMBL/GenBank/DDBJ databases">
        <title>Antimicrobial resistance genes in bacteria isolated from Japanese honey, and their potential for conferring macrolide and lincosamide resistance in the American foulbrood pathogen Paenibacillus larvae.</title>
        <authorList>
            <person name="Okamoto M."/>
            <person name="Kumagai M."/>
            <person name="Kanamori H."/>
            <person name="Takamatsu D."/>
        </authorList>
    </citation>
    <scope>NUCLEOTIDE SEQUENCE [LARGE SCALE GENOMIC DNA]</scope>
    <source>
        <strain evidence="3 4">J42TS3</strain>
    </source>
</reference>